<gene>
    <name evidence="1" type="ORF">PN36_15360</name>
</gene>
<organism evidence="1 2">
    <name type="scientific">Candidatus Thiomargarita nelsonii</name>
    <dbReference type="NCBI Taxonomy" id="1003181"/>
    <lineage>
        <taxon>Bacteria</taxon>
        <taxon>Pseudomonadati</taxon>
        <taxon>Pseudomonadota</taxon>
        <taxon>Gammaproteobacteria</taxon>
        <taxon>Thiotrichales</taxon>
        <taxon>Thiotrichaceae</taxon>
        <taxon>Thiomargarita</taxon>
    </lineage>
</organism>
<dbReference type="Gene3D" id="1.10.30.50">
    <property type="match status" value="1"/>
</dbReference>
<dbReference type="InterPro" id="IPR003615">
    <property type="entry name" value="HNH_nuc"/>
</dbReference>
<comment type="caution">
    <text evidence="1">The sequence shown here is derived from an EMBL/GenBank/DDBJ whole genome shotgun (WGS) entry which is preliminary data.</text>
</comment>
<name>A0A0A6P7B9_9GAMM</name>
<evidence type="ECO:0000313" key="1">
    <source>
        <dbReference type="EMBL" id="KHD06199.1"/>
    </source>
</evidence>
<reference evidence="1 2" key="1">
    <citation type="journal article" date="2016" name="Front. Microbiol.">
        <title>Single-Cell (Meta-)Genomics of a Dimorphic Candidatus Thiomargarita nelsonii Reveals Genomic Plasticity.</title>
        <authorList>
            <person name="Flood B.E."/>
            <person name="Fliss P."/>
            <person name="Jones D.S."/>
            <person name="Dick G.J."/>
            <person name="Jain S."/>
            <person name="Kaster A.K."/>
            <person name="Winkel M."/>
            <person name="Mussmann M."/>
            <person name="Bailey J."/>
        </authorList>
    </citation>
    <scope>NUCLEOTIDE SEQUENCE [LARGE SCALE GENOMIC DNA]</scope>
    <source>
        <strain evidence="1">Hydrate Ridge</strain>
    </source>
</reference>
<dbReference type="EMBL" id="JSZA02000055">
    <property type="protein sequence ID" value="KHD06199.1"/>
    <property type="molecule type" value="Genomic_DNA"/>
</dbReference>
<evidence type="ECO:0000313" key="2">
    <source>
        <dbReference type="Proteomes" id="UP000030428"/>
    </source>
</evidence>
<keyword evidence="2" id="KW-1185">Reference proteome</keyword>
<proteinExistence type="predicted"/>
<dbReference type="Proteomes" id="UP000030428">
    <property type="component" value="Unassembled WGS sequence"/>
</dbReference>
<protein>
    <recommendedName>
        <fullName evidence="3">HNH endonuclease</fullName>
    </recommendedName>
</protein>
<dbReference type="AlphaFoldDB" id="A0A0A6P7B9"/>
<sequence length="120" mass="13717">MSNSHISAKLRQEVAEQSRYRCCYCQSQQRFIGILLTVDHIIPESLGGATIDPQTGTTVRIFHPNKQKWAEHFRWSSDGIRIIGVTPIGRATIVAMKLNRPVLLHSRRFWSEAGWHPPPE</sequence>
<dbReference type="CDD" id="cd00085">
    <property type="entry name" value="HNHc"/>
    <property type="match status" value="1"/>
</dbReference>
<accession>A0A0A6P7B9</accession>
<evidence type="ECO:0008006" key="3">
    <source>
        <dbReference type="Google" id="ProtNLM"/>
    </source>
</evidence>